<name>A0A8J5GLF2_ZINOF</name>
<keyword evidence="4" id="KW-1185">Reference proteome</keyword>
<dbReference type="Proteomes" id="UP000734854">
    <property type="component" value="Unassembled WGS sequence"/>
</dbReference>
<evidence type="ECO:0000256" key="1">
    <source>
        <dbReference type="SAM" id="MobiDB-lite"/>
    </source>
</evidence>
<protein>
    <recommendedName>
        <fullName evidence="2">Protein ENHANCED DISEASE RESISTANCE 2 C-terminal domain-containing protein</fullName>
    </recommendedName>
</protein>
<feature type="domain" description="Protein ENHANCED DISEASE RESISTANCE 2 C-terminal" evidence="2">
    <location>
        <begin position="34"/>
        <end position="245"/>
    </location>
</feature>
<feature type="compositionally biased region" description="Basic and acidic residues" evidence="1">
    <location>
        <begin position="305"/>
        <end position="316"/>
    </location>
</feature>
<evidence type="ECO:0000259" key="2">
    <source>
        <dbReference type="Pfam" id="PF07059"/>
    </source>
</evidence>
<dbReference type="AlphaFoldDB" id="A0A8J5GLF2"/>
<organism evidence="3 4">
    <name type="scientific">Zingiber officinale</name>
    <name type="common">Ginger</name>
    <name type="synonym">Amomum zingiber</name>
    <dbReference type="NCBI Taxonomy" id="94328"/>
    <lineage>
        <taxon>Eukaryota</taxon>
        <taxon>Viridiplantae</taxon>
        <taxon>Streptophyta</taxon>
        <taxon>Embryophyta</taxon>
        <taxon>Tracheophyta</taxon>
        <taxon>Spermatophyta</taxon>
        <taxon>Magnoliopsida</taxon>
        <taxon>Liliopsida</taxon>
        <taxon>Zingiberales</taxon>
        <taxon>Zingiberaceae</taxon>
        <taxon>Zingiber</taxon>
    </lineage>
</organism>
<dbReference type="Pfam" id="PF07059">
    <property type="entry name" value="EDR2_C"/>
    <property type="match status" value="1"/>
</dbReference>
<reference evidence="3 4" key="1">
    <citation type="submission" date="2020-08" db="EMBL/GenBank/DDBJ databases">
        <title>Plant Genome Project.</title>
        <authorList>
            <person name="Zhang R.-G."/>
        </authorList>
    </citation>
    <scope>NUCLEOTIDE SEQUENCE [LARGE SCALE GENOMIC DNA]</scope>
    <source>
        <tissue evidence="3">Rhizome</tissue>
    </source>
</reference>
<evidence type="ECO:0000313" key="4">
    <source>
        <dbReference type="Proteomes" id="UP000734854"/>
    </source>
</evidence>
<proteinExistence type="predicted"/>
<dbReference type="InterPro" id="IPR045096">
    <property type="entry name" value="EDR2-like"/>
</dbReference>
<dbReference type="InterPro" id="IPR009769">
    <property type="entry name" value="EDR2_C"/>
</dbReference>
<dbReference type="PANTHER" id="PTHR12136">
    <property type="entry name" value="ENHANCED DISEASE RESISTANCE-RELATED"/>
    <property type="match status" value="1"/>
</dbReference>
<comment type="caution">
    <text evidence="3">The sequence shown here is derived from an EMBL/GenBank/DDBJ whole genome shotgun (WGS) entry which is preliminary data.</text>
</comment>
<accession>A0A8J5GLF2</accession>
<feature type="region of interest" description="Disordered" evidence="1">
    <location>
        <begin position="291"/>
        <end position="316"/>
    </location>
</feature>
<gene>
    <name evidence="3" type="ORF">ZIOFF_037974</name>
</gene>
<sequence>MASSDSERDHSWIEKLRSGGTVPYLEPENCLNGWAIPTGDNFMVRGPNYLSDKIKINGGKYLLEPLGFDWIKGPTKIGEILRNPNHRVRRAIDDEVASGNKPYVWAFNLQLPTKDNYSVIMYFVDLEPIQDGTLMDKFLKGDDTFRNSRLKLIANIVQGPWIVRTAVGEQAICILGRAVSCKYTSGLNYIEVDVDIGSSIIANAIVHLAFGYVTILTVDLAFLIESQTEEELPEQILGAVRFSNLNPASAGHYDLTSDADAGSHPPPLPTRLWRSIGFGFTNLPLQGSLEPSSIMSDHSNGNLHGENDTKKNDETW</sequence>
<dbReference type="PANTHER" id="PTHR12136:SF101">
    <property type="entry name" value="ENHANCED DISEASE RESISTANCE-LIKE PROTEIN (DUF1336)"/>
    <property type="match status" value="1"/>
</dbReference>
<feature type="compositionally biased region" description="Polar residues" evidence="1">
    <location>
        <begin position="291"/>
        <end position="302"/>
    </location>
</feature>
<dbReference type="EMBL" id="JACMSC010000010">
    <property type="protein sequence ID" value="KAG6505609.1"/>
    <property type="molecule type" value="Genomic_DNA"/>
</dbReference>
<evidence type="ECO:0000313" key="3">
    <source>
        <dbReference type="EMBL" id="KAG6505609.1"/>
    </source>
</evidence>